<dbReference type="InterPro" id="IPR025280">
    <property type="entry name" value="SNIPE"/>
</dbReference>
<dbReference type="Pfam" id="PF13250">
    <property type="entry name" value="SNIPE"/>
    <property type="match status" value="1"/>
</dbReference>
<dbReference type="RefSeq" id="WP_010751954.1">
    <property type="nucleotide sequence ID" value="NZ_BJWF01000002.1"/>
</dbReference>
<protein>
    <recommendedName>
        <fullName evidence="2">Bacteriophage T5 Orf172 DNA-binding domain-containing protein</fullName>
    </recommendedName>
</protein>
<keyword evidence="1" id="KW-0175">Coiled coil</keyword>
<organism evidence="3 4">
    <name type="scientific">Enterococcus villorum</name>
    <dbReference type="NCBI Taxonomy" id="112904"/>
    <lineage>
        <taxon>Bacteria</taxon>
        <taxon>Bacillati</taxon>
        <taxon>Bacillota</taxon>
        <taxon>Bacilli</taxon>
        <taxon>Lactobacillales</taxon>
        <taxon>Enterococcaceae</taxon>
        <taxon>Enterococcus</taxon>
    </lineage>
</organism>
<gene>
    <name evidence="3" type="ORF">EVI01_04170</name>
</gene>
<feature type="domain" description="Bacteriophage T5 Orf172 DNA-binding" evidence="2">
    <location>
        <begin position="329"/>
        <end position="412"/>
    </location>
</feature>
<name>A0A511IZ84_9ENTE</name>
<comment type="caution">
    <text evidence="3">The sequence shown here is derived from an EMBL/GenBank/DDBJ whole genome shotgun (WGS) entry which is preliminary data.</text>
</comment>
<dbReference type="SMART" id="SM00974">
    <property type="entry name" value="T5orf172"/>
    <property type="match status" value="1"/>
</dbReference>
<dbReference type="InterPro" id="IPR018306">
    <property type="entry name" value="Phage_T5_Orf172_DNA-bd"/>
</dbReference>
<sequence length="440" mass="51865">MRVFDFFQGNKFKKQVEELKQELNTLKETRLSVEQMTVIELDETIQKKQKEIELLEEKISSLVENKEEYNNQIADRKSELNELKQKLISTEDSIEMESFGLYKPKYDFASSLAYKEQLQVIRGSQKEEIKNKTATYFSTNWTVNGSIAKGRKMTNDNIKQILRSFNNECEAAINKVKYSNLASIEKRIQTSYTQLNKMNESVSVAITPKYLDLKLQELYLAFEYEQKKQEEKELLREQREKEREEKALQKELQSKKKVIDKDINHYKKMIDELNEKLKLVSEEGRLDLEQEILDLQTSVQEKEEEKQELDYRSAHASAGYVYIISNIGAFGQDVVKIGVTRRLDPLERIAELSSASVPFKFDVHALIFSYEAYQLESDLHNYFDKYRINKINHRKEFFKVPIDEIESKLEEYKNLTIDFNRNPDAEEYHQSIAVINKNLN</sequence>
<evidence type="ECO:0000313" key="3">
    <source>
        <dbReference type="EMBL" id="GEL91080.1"/>
    </source>
</evidence>
<reference evidence="3 4" key="1">
    <citation type="submission" date="2019-07" db="EMBL/GenBank/DDBJ databases">
        <title>Whole genome shotgun sequence of Enterococcus villorum NBRC 100699.</title>
        <authorList>
            <person name="Hosoyama A."/>
            <person name="Uohara A."/>
            <person name="Ohji S."/>
            <person name="Ichikawa N."/>
        </authorList>
    </citation>
    <scope>NUCLEOTIDE SEQUENCE [LARGE SCALE GENOMIC DNA]</scope>
    <source>
        <strain evidence="3 4">NBRC 100699</strain>
    </source>
</reference>
<feature type="coiled-coil region" evidence="1">
    <location>
        <begin position="9"/>
        <end position="93"/>
    </location>
</feature>
<dbReference type="Proteomes" id="UP000321830">
    <property type="component" value="Unassembled WGS sequence"/>
</dbReference>
<evidence type="ECO:0000256" key="1">
    <source>
        <dbReference type="SAM" id="Coils"/>
    </source>
</evidence>
<dbReference type="EMBL" id="BJWF01000002">
    <property type="protein sequence ID" value="GEL91080.1"/>
    <property type="molecule type" value="Genomic_DNA"/>
</dbReference>
<dbReference type="Pfam" id="PF13455">
    <property type="entry name" value="MUG113"/>
    <property type="match status" value="1"/>
</dbReference>
<feature type="coiled-coil region" evidence="1">
    <location>
        <begin position="220"/>
        <end position="312"/>
    </location>
</feature>
<proteinExistence type="predicted"/>
<accession>A0A511IZ84</accession>
<dbReference type="AlphaFoldDB" id="A0A511IZ84"/>
<evidence type="ECO:0000313" key="4">
    <source>
        <dbReference type="Proteomes" id="UP000321830"/>
    </source>
</evidence>
<evidence type="ECO:0000259" key="2">
    <source>
        <dbReference type="SMART" id="SM00974"/>
    </source>
</evidence>